<dbReference type="InterPro" id="IPR027994">
    <property type="entry name" value="WxL_dom"/>
</dbReference>
<dbReference type="RefSeq" id="WP_127978708.1">
    <property type="nucleotide sequence ID" value="NZ_JBBJUN010000001.1"/>
</dbReference>
<dbReference type="Pfam" id="PF20609">
    <property type="entry name" value="pAdhesive_17"/>
    <property type="match status" value="1"/>
</dbReference>
<organism evidence="3 4">
    <name type="scientific">Enterococcus avium</name>
    <name type="common">Streptococcus avium</name>
    <dbReference type="NCBI Taxonomy" id="33945"/>
    <lineage>
        <taxon>Bacteria</taxon>
        <taxon>Bacillati</taxon>
        <taxon>Bacillota</taxon>
        <taxon>Bacilli</taxon>
        <taxon>Lactobacillales</taxon>
        <taxon>Enterococcaceae</taxon>
        <taxon>Enterococcus</taxon>
    </lineage>
</organism>
<gene>
    <name evidence="3" type="ORF">EK398_07415</name>
</gene>
<dbReference type="InterPro" id="IPR046762">
    <property type="entry name" value="pAdhesive_17"/>
</dbReference>
<comment type="caution">
    <text evidence="3">The sequence shown here is derived from an EMBL/GenBank/DDBJ whole genome shotgun (WGS) entry which is preliminary data.</text>
</comment>
<feature type="domain" description="WxL" evidence="1">
    <location>
        <begin position="311"/>
        <end position="457"/>
    </location>
</feature>
<sequence>MTKKRLRLFHKCWLTGLAIFLFLTSSNIIVSAVSLDLFSNTQVSNNSGTTSAAPYLNVANKPVAFTINGTTAIGATAGRPGVKYAFVNVPAQLAGKVQKDGNATVDTTVTVLASDIKAATGTVLDLVTSLTGLLTTLGLGTLVTNLNSAVTALNKEDFGRQVFLSPEEQYSSTLLRADISQGLLPIITNALILRLQALQAIVQGINPLPLINVVLNNLLTALTNTISTLGNANSTVSKNLAAASILGSTSVSFPTLVSSPTGLTQDFTAVVRGGIFQTDNFDVQLLSNYGGNTNLYFAAGSLTMKNELLPSSLNFGSHPVQTKVDETWNAYIGGSSANPLQTGTIRIDDTRTTAKAWQLKLAQTNSWVSGQKNLANARLDIVLGGVNSNFQNYFSISNQTIHMLPSNQVTLFSLSATTDPGYFDMPLNQFQLFVPKNTPKQTGTYQTTLQWTISNTP</sequence>
<proteinExistence type="predicted"/>
<accession>A0A437UM57</accession>
<protein>
    <submittedName>
        <fullName evidence="3">Uncharacterized protein</fullName>
    </submittedName>
</protein>
<dbReference type="Pfam" id="PF13731">
    <property type="entry name" value="WxL"/>
    <property type="match status" value="1"/>
</dbReference>
<feature type="domain" description="Putative adhesive" evidence="2">
    <location>
        <begin position="31"/>
        <end position="297"/>
    </location>
</feature>
<evidence type="ECO:0000313" key="4">
    <source>
        <dbReference type="Proteomes" id="UP000288388"/>
    </source>
</evidence>
<name>A0A437UM57_ENTAV</name>
<evidence type="ECO:0000259" key="2">
    <source>
        <dbReference type="Pfam" id="PF20609"/>
    </source>
</evidence>
<evidence type="ECO:0000313" key="3">
    <source>
        <dbReference type="EMBL" id="RVU94690.1"/>
    </source>
</evidence>
<dbReference type="AlphaFoldDB" id="A0A437UM57"/>
<dbReference type="EMBL" id="RYZS01000001">
    <property type="protein sequence ID" value="RVU94690.1"/>
    <property type="molecule type" value="Genomic_DNA"/>
</dbReference>
<reference evidence="3 4" key="1">
    <citation type="submission" date="2018-12" db="EMBL/GenBank/DDBJ databases">
        <title>A novel vanA-carrying plasmid in a clinical isolate of Enterococcus avium.</title>
        <authorList>
            <person name="Bernasconi O.J."/>
            <person name="Luzzaro F."/>
            <person name="Endimiani A."/>
        </authorList>
    </citation>
    <scope>NUCLEOTIDE SEQUENCE [LARGE SCALE GENOMIC DNA]</scope>
    <source>
        <strain evidence="3 4">LC0559/18</strain>
    </source>
</reference>
<evidence type="ECO:0000259" key="1">
    <source>
        <dbReference type="Pfam" id="PF13731"/>
    </source>
</evidence>
<dbReference type="Proteomes" id="UP000288388">
    <property type="component" value="Unassembled WGS sequence"/>
</dbReference>